<protein>
    <recommendedName>
        <fullName evidence="3">DUF72 domain-containing protein</fullName>
    </recommendedName>
</protein>
<dbReference type="Pfam" id="PF01904">
    <property type="entry name" value="DUF72"/>
    <property type="match status" value="1"/>
</dbReference>
<dbReference type="Proteomes" id="UP000005850">
    <property type="component" value="Chromosome"/>
</dbReference>
<organism evidence="1 2">
    <name type="scientific">Brevibacillus laterosporus LMG 15441</name>
    <dbReference type="NCBI Taxonomy" id="1042163"/>
    <lineage>
        <taxon>Bacteria</taxon>
        <taxon>Bacillati</taxon>
        <taxon>Bacillota</taxon>
        <taxon>Bacilli</taxon>
        <taxon>Bacillales</taxon>
        <taxon>Paenibacillaceae</taxon>
        <taxon>Brevibacillus</taxon>
    </lineage>
</organism>
<dbReference type="PANTHER" id="PTHR30348:SF13">
    <property type="entry name" value="UPF0759 PROTEIN YUNF"/>
    <property type="match status" value="1"/>
</dbReference>
<evidence type="ECO:0000313" key="2">
    <source>
        <dbReference type="Proteomes" id="UP000005850"/>
    </source>
</evidence>
<dbReference type="Gene3D" id="3.20.20.410">
    <property type="entry name" value="Protein of unknown function UPF0759"/>
    <property type="match status" value="1"/>
</dbReference>
<dbReference type="KEGG" id="blr:BRLA_c041180"/>
<keyword evidence="2" id="KW-1185">Reference proteome</keyword>
<accession>A0A075RGP1</accession>
<dbReference type="HOGENOM" id="CLU_046519_0_0_9"/>
<proteinExistence type="predicted"/>
<dbReference type="AlphaFoldDB" id="A0A075RGP1"/>
<evidence type="ECO:0000313" key="1">
    <source>
        <dbReference type="EMBL" id="AIG28395.1"/>
    </source>
</evidence>
<dbReference type="InterPro" id="IPR002763">
    <property type="entry name" value="DUF72"/>
</dbReference>
<reference evidence="1 2" key="1">
    <citation type="journal article" date="2011" name="J. Bacteriol.">
        <title>Genome sequence of Brevibacillus laterosporus LMG 15441, a pathogen of invertebrates.</title>
        <authorList>
            <person name="Djukic M."/>
            <person name="Poehlein A."/>
            <person name="Thurmer A."/>
            <person name="Daniel R."/>
        </authorList>
    </citation>
    <scope>NUCLEOTIDE SEQUENCE [LARGE SCALE GENOMIC DNA]</scope>
    <source>
        <strain evidence="1 2">LMG 15441</strain>
    </source>
</reference>
<dbReference type="eggNOG" id="COG1801">
    <property type="taxonomic scope" value="Bacteria"/>
</dbReference>
<dbReference type="STRING" id="1042163.BRLA_c041180"/>
<sequence>MSKNQNIQIGVCGWGDHDDLYTQGVKAKDKLSVYASHFPIVELDSSFYAILPQKNYVTWAKETPDAFRFIVKPHQGLTGHQRNMERDEKLELFKSFEESIQPLVDAGKLETLLFQFPPWFDCKREHVQYVQYCVQYFSHYSISVEFRHQSWFESAWREKTLAFLQKLGAVHVVCDEPQVGSGSVPIVTAVSSPKQALVRFHGRNRAGWRDTGAPNWRDVRYLYRYSEEELQEWKPRLLELSQQTERVIVLFNNNSGGDAVANAKRMMQLLDIDPDGLNPRQLELF</sequence>
<name>A0A075RGP1_BRELA</name>
<dbReference type="PANTHER" id="PTHR30348">
    <property type="entry name" value="UNCHARACTERIZED PROTEIN YECE"/>
    <property type="match status" value="1"/>
</dbReference>
<dbReference type="SUPFAM" id="SSF117396">
    <property type="entry name" value="TM1631-like"/>
    <property type="match status" value="1"/>
</dbReference>
<dbReference type="InterPro" id="IPR036520">
    <property type="entry name" value="UPF0759_sf"/>
</dbReference>
<evidence type="ECO:0008006" key="3">
    <source>
        <dbReference type="Google" id="ProtNLM"/>
    </source>
</evidence>
<dbReference type="EMBL" id="CP007806">
    <property type="protein sequence ID" value="AIG28395.1"/>
    <property type="molecule type" value="Genomic_DNA"/>
</dbReference>
<gene>
    <name evidence="1" type="ORF">BRLA_c041180</name>
</gene>
<dbReference type="RefSeq" id="WP_003334606.1">
    <property type="nucleotide sequence ID" value="NZ_CP007806.1"/>
</dbReference>